<evidence type="ECO:0000256" key="3">
    <source>
        <dbReference type="ARBA" id="ARBA00022692"/>
    </source>
</evidence>
<dbReference type="AlphaFoldDB" id="A0A382CUC8"/>
<feature type="transmembrane region" description="Helical" evidence="6">
    <location>
        <begin position="186"/>
        <end position="208"/>
    </location>
</feature>
<dbReference type="GO" id="GO:0012505">
    <property type="term" value="C:endomembrane system"/>
    <property type="evidence" value="ECO:0007669"/>
    <property type="project" value="UniProtKB-SubCell"/>
</dbReference>
<evidence type="ECO:0000256" key="6">
    <source>
        <dbReference type="SAM" id="Phobius"/>
    </source>
</evidence>
<feature type="transmembrane region" description="Helical" evidence="6">
    <location>
        <begin position="284"/>
        <end position="305"/>
    </location>
</feature>
<reference evidence="7" key="1">
    <citation type="submission" date="2018-05" db="EMBL/GenBank/DDBJ databases">
        <authorList>
            <person name="Lanie J.A."/>
            <person name="Ng W.-L."/>
            <person name="Kazmierczak K.M."/>
            <person name="Andrzejewski T.M."/>
            <person name="Davidsen T.M."/>
            <person name="Wayne K.J."/>
            <person name="Tettelin H."/>
            <person name="Glass J.I."/>
            <person name="Rusch D."/>
            <person name="Podicherti R."/>
            <person name="Tsui H.-C.T."/>
            <person name="Winkler M.E."/>
        </authorList>
    </citation>
    <scope>NUCLEOTIDE SEQUENCE</scope>
</reference>
<keyword evidence="3 6" id="KW-0812">Transmembrane</keyword>
<dbReference type="EMBL" id="UINC01036185">
    <property type="protein sequence ID" value="SVB29766.1"/>
    <property type="molecule type" value="Genomic_DNA"/>
</dbReference>
<feature type="non-terminal residue" evidence="7">
    <location>
        <position position="1"/>
    </location>
</feature>
<feature type="transmembrane region" description="Helical" evidence="6">
    <location>
        <begin position="229"/>
        <end position="250"/>
    </location>
</feature>
<protein>
    <recommendedName>
        <fullName evidence="8">Major facilitator superfamily (MFS) profile domain-containing protein</fullName>
    </recommendedName>
</protein>
<evidence type="ECO:0000256" key="4">
    <source>
        <dbReference type="ARBA" id="ARBA00022989"/>
    </source>
</evidence>
<evidence type="ECO:0000313" key="7">
    <source>
        <dbReference type="EMBL" id="SVB29766.1"/>
    </source>
</evidence>
<dbReference type="GO" id="GO:0005886">
    <property type="term" value="C:plasma membrane"/>
    <property type="evidence" value="ECO:0007669"/>
    <property type="project" value="TreeGrafter"/>
</dbReference>
<dbReference type="PANTHER" id="PTHR23501:SF191">
    <property type="entry name" value="VACUOLAR BASIC AMINO ACID TRANSPORTER 4"/>
    <property type="match status" value="1"/>
</dbReference>
<dbReference type="Pfam" id="PF07690">
    <property type="entry name" value="MFS_1"/>
    <property type="match status" value="1"/>
</dbReference>
<keyword evidence="4 6" id="KW-1133">Transmembrane helix</keyword>
<organism evidence="7">
    <name type="scientific">marine metagenome</name>
    <dbReference type="NCBI Taxonomy" id="408172"/>
    <lineage>
        <taxon>unclassified sequences</taxon>
        <taxon>metagenomes</taxon>
        <taxon>ecological metagenomes</taxon>
    </lineage>
</organism>
<feature type="transmembrane region" description="Helical" evidence="6">
    <location>
        <begin position="161"/>
        <end position="180"/>
    </location>
</feature>
<keyword evidence="5 6" id="KW-0472">Membrane</keyword>
<feature type="transmembrane region" description="Helical" evidence="6">
    <location>
        <begin position="56"/>
        <end position="75"/>
    </location>
</feature>
<dbReference type="InterPro" id="IPR011701">
    <property type="entry name" value="MFS"/>
</dbReference>
<feature type="transmembrane region" description="Helical" evidence="6">
    <location>
        <begin position="96"/>
        <end position="118"/>
    </location>
</feature>
<feature type="transmembrane region" description="Helical" evidence="6">
    <location>
        <begin position="32"/>
        <end position="50"/>
    </location>
</feature>
<feature type="transmembrane region" description="Helical" evidence="6">
    <location>
        <begin position="130"/>
        <end position="149"/>
    </location>
</feature>
<sequence length="310" mass="32298">AVQLPLTSLALAIGWSTLPGTRRRPTSISTDWVGVALISSIVTLLLVAVGQVGIRWSVTGGTAALAVAAGSVYWWHAGRVNEPILARTHITRFPLAWVHLASGLVLIAGLAVDNYLPLYVQLTRGRSVEFAAFSITFLSVGWTSGSFMFSRLLNHWRESAVILLGATLGVPSLVATGVLVAGERSLALILGVFTLVGLSIGLVSTASLTLMQATCDESEMGRVNAAHQFVRNLSFTLAVALGGAVILSVVEAQVGDVETVRGVLAGEDVMVGVETMAAVGDGLAWAHVPSVAIALGGLGVAVSLIRREKD</sequence>
<evidence type="ECO:0000256" key="5">
    <source>
        <dbReference type="ARBA" id="ARBA00023136"/>
    </source>
</evidence>
<dbReference type="InterPro" id="IPR036259">
    <property type="entry name" value="MFS_trans_sf"/>
</dbReference>
<accession>A0A382CUC8</accession>
<dbReference type="PANTHER" id="PTHR23501">
    <property type="entry name" value="MAJOR FACILITATOR SUPERFAMILY"/>
    <property type="match status" value="1"/>
</dbReference>
<evidence type="ECO:0000256" key="1">
    <source>
        <dbReference type="ARBA" id="ARBA00004127"/>
    </source>
</evidence>
<proteinExistence type="predicted"/>
<dbReference type="Gene3D" id="1.20.1250.20">
    <property type="entry name" value="MFS general substrate transporter like domains"/>
    <property type="match status" value="1"/>
</dbReference>
<comment type="subcellular location">
    <subcellularLocation>
        <location evidence="1">Endomembrane system</location>
        <topology evidence="1">Multi-pass membrane protein</topology>
    </subcellularLocation>
</comment>
<evidence type="ECO:0008006" key="8">
    <source>
        <dbReference type="Google" id="ProtNLM"/>
    </source>
</evidence>
<keyword evidence="2" id="KW-0813">Transport</keyword>
<gene>
    <name evidence="7" type="ORF">METZ01_LOCUS182620</name>
</gene>
<name>A0A382CUC8_9ZZZZ</name>
<evidence type="ECO:0000256" key="2">
    <source>
        <dbReference type="ARBA" id="ARBA00022448"/>
    </source>
</evidence>
<dbReference type="GO" id="GO:0022857">
    <property type="term" value="F:transmembrane transporter activity"/>
    <property type="evidence" value="ECO:0007669"/>
    <property type="project" value="InterPro"/>
</dbReference>
<dbReference type="SUPFAM" id="SSF103473">
    <property type="entry name" value="MFS general substrate transporter"/>
    <property type="match status" value="1"/>
</dbReference>